<accession>J4GIF2</accession>
<reference evidence="1 2" key="1">
    <citation type="journal article" date="2012" name="Appl. Environ. Microbiol.">
        <title>Short-read sequencing for genomic analysis of the brown rot fungus Fibroporia radiculosa.</title>
        <authorList>
            <person name="Tang J.D."/>
            <person name="Perkins A.D."/>
            <person name="Sonstegard T.S."/>
            <person name="Schroeder S.G."/>
            <person name="Burgess S.C."/>
            <person name="Diehl S.V."/>
        </authorList>
    </citation>
    <scope>NUCLEOTIDE SEQUENCE [LARGE SCALE GENOMIC DNA]</scope>
    <source>
        <strain evidence="1 2">TFFH 294</strain>
    </source>
</reference>
<dbReference type="HOGENOM" id="CLU_3417264_0_0_1"/>
<sequence length="26" mass="2840">MDKLAKLPGMGEEEVGKVLLVKEPND</sequence>
<name>J4GIF2_9APHY</name>
<gene>
    <name evidence="1" type="ORF">FIBRA_08877</name>
</gene>
<dbReference type="Proteomes" id="UP000006352">
    <property type="component" value="Unassembled WGS sequence"/>
</dbReference>
<protein>
    <submittedName>
        <fullName evidence="1">Uncharacterized protein</fullName>
    </submittedName>
</protein>
<keyword evidence="2" id="KW-1185">Reference proteome</keyword>
<dbReference type="InParanoid" id="J4GIF2"/>
<dbReference type="EMBL" id="HE797412">
    <property type="protein sequence ID" value="CCM06598.1"/>
    <property type="molecule type" value="Genomic_DNA"/>
</dbReference>
<evidence type="ECO:0000313" key="2">
    <source>
        <dbReference type="Proteomes" id="UP000006352"/>
    </source>
</evidence>
<proteinExistence type="predicted"/>
<dbReference type="AlphaFoldDB" id="J4GIF2"/>
<evidence type="ECO:0000313" key="1">
    <source>
        <dbReference type="EMBL" id="CCM06598.1"/>
    </source>
</evidence>
<organism evidence="1 2">
    <name type="scientific">Fibroporia radiculosa</name>
    <dbReference type="NCBI Taxonomy" id="599839"/>
    <lineage>
        <taxon>Eukaryota</taxon>
        <taxon>Fungi</taxon>
        <taxon>Dikarya</taxon>
        <taxon>Basidiomycota</taxon>
        <taxon>Agaricomycotina</taxon>
        <taxon>Agaricomycetes</taxon>
        <taxon>Polyporales</taxon>
        <taxon>Fibroporiaceae</taxon>
        <taxon>Fibroporia</taxon>
    </lineage>
</organism>